<dbReference type="GO" id="GO:0055085">
    <property type="term" value="P:transmembrane transport"/>
    <property type="evidence" value="ECO:0007669"/>
    <property type="project" value="InterPro"/>
</dbReference>
<protein>
    <submittedName>
        <fullName evidence="8">Sugar ABC transporter permease</fullName>
    </submittedName>
</protein>
<dbReference type="PROSITE" id="PS50928">
    <property type="entry name" value="ABC_TM1"/>
    <property type="match status" value="1"/>
</dbReference>
<evidence type="ECO:0000256" key="4">
    <source>
        <dbReference type="ARBA" id="ARBA00022692"/>
    </source>
</evidence>
<sequence>MVSIAKKKSNIQNQISSPTNILFHIIFVIFVAFCLGPLILIFMVSITDESTLSTNGYSFFPKSFSFQAYQYIFSDTQQIIRSYGVSLFITIAGTLLSVFIIALYAYVISRKEFRYRGFFSFLVFFTMLFNGGLVPTYMIYSNVLGWSNTIFILIFPLLVSPMYVIIMKTFFSSSIPDSLIEAAKIDGAGEWRIFFSIILRLSTPALATIGLFNTLHYWNDWFTALLYITDDKLIPLQFLLYRVQSTLEYLIQISSQSGQGAMTIADLPGQSARMALCIVTIGPIILAYPFFQKYFVKGLTIGAIKG</sequence>
<keyword evidence="2 7" id="KW-0813">Transport</keyword>
<gene>
    <name evidence="8" type="ORF">Back11_36670</name>
</gene>
<evidence type="ECO:0000256" key="6">
    <source>
        <dbReference type="ARBA" id="ARBA00023136"/>
    </source>
</evidence>
<evidence type="ECO:0000256" key="1">
    <source>
        <dbReference type="ARBA" id="ARBA00004651"/>
    </source>
</evidence>
<evidence type="ECO:0000313" key="9">
    <source>
        <dbReference type="Proteomes" id="UP000275368"/>
    </source>
</evidence>
<dbReference type="Pfam" id="PF00528">
    <property type="entry name" value="BPD_transp_1"/>
    <property type="match status" value="1"/>
</dbReference>
<organism evidence="8 9">
    <name type="scientific">Paenibacillus baekrokdamisoli</name>
    <dbReference type="NCBI Taxonomy" id="1712516"/>
    <lineage>
        <taxon>Bacteria</taxon>
        <taxon>Bacillati</taxon>
        <taxon>Bacillota</taxon>
        <taxon>Bacilli</taxon>
        <taxon>Bacillales</taxon>
        <taxon>Paenibacillaceae</taxon>
        <taxon>Paenibacillus</taxon>
    </lineage>
</organism>
<keyword evidence="9" id="KW-1185">Reference proteome</keyword>
<keyword evidence="3" id="KW-1003">Cell membrane</keyword>
<keyword evidence="6 7" id="KW-0472">Membrane</keyword>
<evidence type="ECO:0000256" key="7">
    <source>
        <dbReference type="RuleBase" id="RU363032"/>
    </source>
</evidence>
<dbReference type="KEGG" id="pbk:Back11_36670"/>
<proteinExistence type="inferred from homology"/>
<evidence type="ECO:0000313" key="8">
    <source>
        <dbReference type="EMBL" id="BBH22322.1"/>
    </source>
</evidence>
<comment type="subcellular location">
    <subcellularLocation>
        <location evidence="1 7">Cell membrane</location>
        <topology evidence="1 7">Multi-pass membrane protein</topology>
    </subcellularLocation>
</comment>
<keyword evidence="4 7" id="KW-0812">Transmembrane</keyword>
<dbReference type="Proteomes" id="UP000275368">
    <property type="component" value="Chromosome"/>
</dbReference>
<dbReference type="GO" id="GO:0005886">
    <property type="term" value="C:plasma membrane"/>
    <property type="evidence" value="ECO:0007669"/>
    <property type="project" value="UniProtKB-SubCell"/>
</dbReference>
<dbReference type="RefSeq" id="WP_125660236.1">
    <property type="nucleotide sequence ID" value="NZ_AP019308.1"/>
</dbReference>
<feature type="transmembrane region" description="Helical" evidence="7">
    <location>
        <begin position="83"/>
        <end position="106"/>
    </location>
</feature>
<dbReference type="PANTHER" id="PTHR43744">
    <property type="entry name" value="ABC TRANSPORTER PERMEASE PROTEIN MG189-RELATED-RELATED"/>
    <property type="match status" value="1"/>
</dbReference>
<feature type="transmembrane region" description="Helical" evidence="7">
    <location>
        <begin position="118"/>
        <end position="140"/>
    </location>
</feature>
<evidence type="ECO:0000256" key="5">
    <source>
        <dbReference type="ARBA" id="ARBA00022989"/>
    </source>
</evidence>
<feature type="transmembrane region" description="Helical" evidence="7">
    <location>
        <begin position="21"/>
        <end position="46"/>
    </location>
</feature>
<name>A0A3G9IVM2_9BACL</name>
<dbReference type="OrthoDB" id="9810086at2"/>
<reference evidence="8 9" key="1">
    <citation type="submission" date="2018-11" db="EMBL/GenBank/DDBJ databases">
        <title>Complete genome sequence of Paenibacillus baekrokdamisoli strain KCTC 33723.</title>
        <authorList>
            <person name="Kang S.W."/>
            <person name="Lee K.C."/>
            <person name="Kim K.K."/>
            <person name="Kim J.S."/>
            <person name="Kim D.S."/>
            <person name="Ko S.H."/>
            <person name="Yang S.H."/>
            <person name="Lee J.S."/>
        </authorList>
    </citation>
    <scope>NUCLEOTIDE SEQUENCE [LARGE SCALE GENOMIC DNA]</scope>
    <source>
        <strain evidence="8 9">KCTC 33723</strain>
    </source>
</reference>
<dbReference type="AlphaFoldDB" id="A0A3G9IVM2"/>
<accession>A0A3G9IVM2</accession>
<dbReference type="Gene3D" id="1.10.3720.10">
    <property type="entry name" value="MetI-like"/>
    <property type="match status" value="1"/>
</dbReference>
<evidence type="ECO:0000256" key="3">
    <source>
        <dbReference type="ARBA" id="ARBA00022475"/>
    </source>
</evidence>
<dbReference type="CDD" id="cd06261">
    <property type="entry name" value="TM_PBP2"/>
    <property type="match status" value="1"/>
</dbReference>
<dbReference type="InterPro" id="IPR035906">
    <property type="entry name" value="MetI-like_sf"/>
</dbReference>
<dbReference type="SUPFAM" id="SSF161098">
    <property type="entry name" value="MetI-like"/>
    <property type="match status" value="1"/>
</dbReference>
<keyword evidence="5 7" id="KW-1133">Transmembrane helix</keyword>
<evidence type="ECO:0000256" key="2">
    <source>
        <dbReference type="ARBA" id="ARBA00022448"/>
    </source>
</evidence>
<feature type="transmembrane region" description="Helical" evidence="7">
    <location>
        <begin position="272"/>
        <end position="291"/>
    </location>
</feature>
<feature type="transmembrane region" description="Helical" evidence="7">
    <location>
        <begin position="146"/>
        <end position="166"/>
    </location>
</feature>
<dbReference type="InterPro" id="IPR000515">
    <property type="entry name" value="MetI-like"/>
</dbReference>
<feature type="transmembrane region" description="Helical" evidence="7">
    <location>
        <begin position="193"/>
        <end position="212"/>
    </location>
</feature>
<dbReference type="PANTHER" id="PTHR43744:SF9">
    <property type="entry name" value="POLYGALACTURONAN_RHAMNOGALACTURONAN TRANSPORT SYSTEM PERMEASE PROTEIN YTCP"/>
    <property type="match status" value="1"/>
</dbReference>
<comment type="similarity">
    <text evidence="7">Belongs to the binding-protein-dependent transport system permease family.</text>
</comment>
<dbReference type="EMBL" id="AP019308">
    <property type="protein sequence ID" value="BBH22322.1"/>
    <property type="molecule type" value="Genomic_DNA"/>
</dbReference>